<name>A0A0L0UPM4_9BASI</name>
<proteinExistence type="predicted"/>
<dbReference type="AlphaFoldDB" id="A0A0L0UPM4"/>
<dbReference type="Proteomes" id="UP000054564">
    <property type="component" value="Unassembled WGS sequence"/>
</dbReference>
<organism evidence="2 3">
    <name type="scientific">Puccinia striiformis f. sp. tritici PST-78</name>
    <dbReference type="NCBI Taxonomy" id="1165861"/>
    <lineage>
        <taxon>Eukaryota</taxon>
        <taxon>Fungi</taxon>
        <taxon>Dikarya</taxon>
        <taxon>Basidiomycota</taxon>
        <taxon>Pucciniomycotina</taxon>
        <taxon>Pucciniomycetes</taxon>
        <taxon>Pucciniales</taxon>
        <taxon>Pucciniaceae</taxon>
        <taxon>Puccinia</taxon>
    </lineage>
</organism>
<keyword evidence="3" id="KW-1185">Reference proteome</keyword>
<gene>
    <name evidence="2" type="ORF">PSTG_17663</name>
</gene>
<feature type="compositionally biased region" description="Low complexity" evidence="1">
    <location>
        <begin position="110"/>
        <end position="133"/>
    </location>
</feature>
<evidence type="ECO:0000313" key="2">
    <source>
        <dbReference type="EMBL" id="KNE88891.1"/>
    </source>
</evidence>
<feature type="region of interest" description="Disordered" evidence="1">
    <location>
        <begin position="106"/>
        <end position="133"/>
    </location>
</feature>
<evidence type="ECO:0000313" key="3">
    <source>
        <dbReference type="Proteomes" id="UP000054564"/>
    </source>
</evidence>
<accession>A0A0L0UPM4</accession>
<sequence>LAGSGLASEGFIVLVGPHETGRSGFTAYWGCPEGDECPGNRRCRDGFCGLLASGEFYHRATEGNHARRTPQWLKSGAESFSWRAPGHTPPVRAQCGRRLRWGTHEWESGLPARTAPTAPAAGALPGASPDATQ</sequence>
<reference evidence="3" key="1">
    <citation type="submission" date="2014-03" db="EMBL/GenBank/DDBJ databases">
        <title>The Genome Sequence of Puccinia striiformis f. sp. tritici PST-78.</title>
        <authorList>
            <consortium name="The Broad Institute Genome Sequencing Platform"/>
            <person name="Cuomo C."/>
            <person name="Hulbert S."/>
            <person name="Chen X."/>
            <person name="Walker B."/>
            <person name="Young S.K."/>
            <person name="Zeng Q."/>
            <person name="Gargeya S."/>
            <person name="Fitzgerald M."/>
            <person name="Haas B."/>
            <person name="Abouelleil A."/>
            <person name="Alvarado L."/>
            <person name="Arachchi H.M."/>
            <person name="Berlin A.M."/>
            <person name="Chapman S.B."/>
            <person name="Goldberg J."/>
            <person name="Griggs A."/>
            <person name="Gujja S."/>
            <person name="Hansen M."/>
            <person name="Howarth C."/>
            <person name="Imamovic A."/>
            <person name="Larimer J."/>
            <person name="McCowan C."/>
            <person name="Montmayeur A."/>
            <person name="Murphy C."/>
            <person name="Neiman D."/>
            <person name="Pearson M."/>
            <person name="Priest M."/>
            <person name="Roberts A."/>
            <person name="Saif S."/>
            <person name="Shea T."/>
            <person name="Sisk P."/>
            <person name="Sykes S."/>
            <person name="Wortman J."/>
            <person name="Nusbaum C."/>
            <person name="Birren B."/>
        </authorList>
    </citation>
    <scope>NUCLEOTIDE SEQUENCE [LARGE SCALE GENOMIC DNA]</scope>
    <source>
        <strain evidence="3">race PST-78</strain>
    </source>
</reference>
<protein>
    <submittedName>
        <fullName evidence="2">Uncharacterized protein</fullName>
    </submittedName>
</protein>
<dbReference type="EMBL" id="AJIL01000752">
    <property type="protein sequence ID" value="KNE88891.1"/>
    <property type="molecule type" value="Genomic_DNA"/>
</dbReference>
<comment type="caution">
    <text evidence="2">The sequence shown here is derived from an EMBL/GenBank/DDBJ whole genome shotgun (WGS) entry which is preliminary data.</text>
</comment>
<evidence type="ECO:0000256" key="1">
    <source>
        <dbReference type="SAM" id="MobiDB-lite"/>
    </source>
</evidence>
<feature type="non-terminal residue" evidence="2">
    <location>
        <position position="1"/>
    </location>
</feature>